<dbReference type="EMBL" id="CP140255">
    <property type="protein sequence ID" value="WQH11745.1"/>
    <property type="molecule type" value="Genomic_DNA"/>
</dbReference>
<accession>A0ABZ0YI00</accession>
<organism evidence="2 3">
    <name type="scientific">Vreelandella neptunia</name>
    <dbReference type="NCBI Taxonomy" id="115551"/>
    <lineage>
        <taxon>Bacteria</taxon>
        <taxon>Pseudomonadati</taxon>
        <taxon>Pseudomonadota</taxon>
        <taxon>Gammaproteobacteria</taxon>
        <taxon>Oceanospirillales</taxon>
        <taxon>Halomonadaceae</taxon>
        <taxon>Vreelandella</taxon>
    </lineage>
</organism>
<name>A0ABZ0YI00_9GAMM</name>
<evidence type="ECO:0000313" key="2">
    <source>
        <dbReference type="EMBL" id="WQH11745.1"/>
    </source>
</evidence>
<keyword evidence="3" id="KW-1185">Reference proteome</keyword>
<gene>
    <name evidence="2" type="ORF">SR894_16505</name>
</gene>
<dbReference type="RefSeq" id="WP_223288127.1">
    <property type="nucleotide sequence ID" value="NZ_CP140255.1"/>
</dbReference>
<dbReference type="Pfam" id="PF09722">
    <property type="entry name" value="Xre_MbcA_ParS_C"/>
    <property type="match status" value="1"/>
</dbReference>
<evidence type="ECO:0000313" key="3">
    <source>
        <dbReference type="Proteomes" id="UP001324794"/>
    </source>
</evidence>
<reference evidence="2 3" key="1">
    <citation type="submission" date="2023-11" db="EMBL/GenBank/DDBJ databases">
        <title>MicrobeMod: A computational toolkit for identifying prokaryotic methylation and restriction-modification with nanopore sequencing.</title>
        <authorList>
            <person name="Crits-Christoph A."/>
            <person name="Kang S.C."/>
            <person name="Lee H."/>
            <person name="Ostrov N."/>
        </authorList>
    </citation>
    <scope>NUCLEOTIDE SEQUENCE [LARGE SCALE GENOMIC DNA]</scope>
    <source>
        <strain evidence="2 3">ATCC BAA-805</strain>
    </source>
</reference>
<protein>
    <submittedName>
        <fullName evidence="2">Antitoxin Xre/MbcA/ParS toxin-binding domain-containing protein</fullName>
    </submittedName>
</protein>
<evidence type="ECO:0000259" key="1">
    <source>
        <dbReference type="Pfam" id="PF09722"/>
    </source>
</evidence>
<dbReference type="Proteomes" id="UP001324794">
    <property type="component" value="Chromosome"/>
</dbReference>
<sequence length="141" mass="15482">MPSSTDCESNFERQVAVLFGASEDHSLDVLIRQGAPLSAIDRVAEYGVNAGELGIISKNALKRRLNKGKPLTPCEGDKLYRAIMATLFATSIFRNKRKSDIWLNKPRKAFEGRTALEATATTPGYKSVVTLLDQLRHGFAA</sequence>
<proteinExistence type="predicted"/>
<dbReference type="InterPro" id="IPR024467">
    <property type="entry name" value="Xre/MbcA/ParS-like_toxin-bd"/>
</dbReference>
<feature type="domain" description="Antitoxin Xre/MbcA/ParS-like toxin-binding" evidence="1">
    <location>
        <begin position="89"/>
        <end position="138"/>
    </location>
</feature>